<gene>
    <name evidence="4" type="primary">LOC112680472</name>
</gene>
<feature type="domain" description="HAT C-terminal dimerisation" evidence="1">
    <location>
        <begin position="590"/>
        <end position="647"/>
    </location>
</feature>
<dbReference type="PANTHER" id="PTHR45749:SF35">
    <property type="entry name" value="AC-LIKE TRANSPOSASE-RELATED"/>
    <property type="match status" value="1"/>
</dbReference>
<protein>
    <submittedName>
        <fullName evidence="4">52 kDa repressor of the inhibitor of the protein kinase-like</fullName>
    </submittedName>
</protein>
<reference evidence="4" key="1">
    <citation type="submission" date="2025-08" db="UniProtKB">
        <authorList>
            <consortium name="RefSeq"/>
        </authorList>
    </citation>
    <scope>IDENTIFICATION</scope>
    <source>
        <tissue evidence="4">Whole body</tissue>
    </source>
</reference>
<dbReference type="Pfam" id="PF05699">
    <property type="entry name" value="Dimer_Tnp_hAT"/>
    <property type="match status" value="1"/>
</dbReference>
<evidence type="ECO:0000259" key="2">
    <source>
        <dbReference type="Pfam" id="PF14291"/>
    </source>
</evidence>
<dbReference type="InterPro" id="IPR025398">
    <property type="entry name" value="DUF4371"/>
</dbReference>
<keyword evidence="3" id="KW-1185">Reference proteome</keyword>
<sequence length="670" mass="76934">MNNKSAFVNKTVEMSDKPVTDVSKSVAFISQPDLFDPYLWPDNRQNNLIDIVIKMGPREINEDIYPKDENNRNNDWKHMTTILISHEKSPEHFTAYKKWHECELKLNLGRCIDNDLQRVMNTEVQYWKSILERLISITLYLSKHNLAFRGSSDKLFERNNGNYLGLVELLGKYDNNMKEHLNRITTQKLNLAYYSKDIQNELINLMASKVLEIIQQKVQVAKYFSVILDCTPDVSHSEKMSFTIRFVDENNGNLQVAEHFIGFREVSESTGESLTELLLKTLKENNLDIMNCRGQGYDNGANMKGHKKGVQARILALNPKAAFMPCGCHSLNLVISDAASQSKESITLFGIVQRIFVLFSASVYRWQVLKSHLPNLTVKPLCTTRWESRIDSVKAIRYQTKEVYDALIEVAESSKADAGTRNEASSLGNQLLDFKYRETGYADASNSSREKAESLGIDPIIKEVRVRRKKTFFDENTDQDFLISAEERFKREFFYTLVDTVRESIKERFTQFENHKQLWGFLYNLEKLPSSEYLLACCKDLHGALSEGDSADINSVELYSELKHLSSLLPIGKGSPKSALQFIHDMKLVDIFPYTWISLRILLTIPVTVASGERSFSKLKLIKTYLRSSMTDDRLSLLAILSIENDLAQKVNYEEAIKQFSELKARKVKF</sequence>
<dbReference type="SUPFAM" id="SSF53098">
    <property type="entry name" value="Ribonuclease H-like"/>
    <property type="match status" value="1"/>
</dbReference>
<evidence type="ECO:0000313" key="3">
    <source>
        <dbReference type="Proteomes" id="UP000694846"/>
    </source>
</evidence>
<accession>A0A8B8F6U5</accession>
<dbReference type="InterPro" id="IPR008906">
    <property type="entry name" value="HATC_C_dom"/>
</dbReference>
<dbReference type="RefSeq" id="XP_025406351.1">
    <property type="nucleotide sequence ID" value="XM_025550566.1"/>
</dbReference>
<dbReference type="InterPro" id="IPR012337">
    <property type="entry name" value="RNaseH-like_sf"/>
</dbReference>
<dbReference type="Pfam" id="PF14291">
    <property type="entry name" value="DUF4371"/>
    <property type="match status" value="1"/>
</dbReference>
<name>A0A8B8F6U5_9HEMI</name>
<dbReference type="AlphaFoldDB" id="A0A8B8F6U5"/>
<feature type="domain" description="DUF4371" evidence="2">
    <location>
        <begin position="100"/>
        <end position="307"/>
    </location>
</feature>
<dbReference type="Proteomes" id="UP000694846">
    <property type="component" value="Unplaced"/>
</dbReference>
<dbReference type="GeneID" id="112680472"/>
<dbReference type="PANTHER" id="PTHR45749">
    <property type="match status" value="1"/>
</dbReference>
<evidence type="ECO:0000259" key="1">
    <source>
        <dbReference type="Pfam" id="PF05699"/>
    </source>
</evidence>
<organism evidence="3 4">
    <name type="scientific">Sipha flava</name>
    <name type="common">yellow sugarcane aphid</name>
    <dbReference type="NCBI Taxonomy" id="143950"/>
    <lineage>
        <taxon>Eukaryota</taxon>
        <taxon>Metazoa</taxon>
        <taxon>Ecdysozoa</taxon>
        <taxon>Arthropoda</taxon>
        <taxon>Hexapoda</taxon>
        <taxon>Insecta</taxon>
        <taxon>Pterygota</taxon>
        <taxon>Neoptera</taxon>
        <taxon>Paraneoptera</taxon>
        <taxon>Hemiptera</taxon>
        <taxon>Sternorrhyncha</taxon>
        <taxon>Aphidomorpha</taxon>
        <taxon>Aphidoidea</taxon>
        <taxon>Aphididae</taxon>
        <taxon>Sipha</taxon>
    </lineage>
</organism>
<evidence type="ECO:0000313" key="4">
    <source>
        <dbReference type="RefSeq" id="XP_025406351.1"/>
    </source>
</evidence>
<dbReference type="OrthoDB" id="6590614at2759"/>
<dbReference type="GO" id="GO:0046983">
    <property type="term" value="F:protein dimerization activity"/>
    <property type="evidence" value="ECO:0007669"/>
    <property type="project" value="InterPro"/>
</dbReference>
<proteinExistence type="predicted"/>